<feature type="signal peptide" evidence="2">
    <location>
        <begin position="1"/>
        <end position="21"/>
    </location>
</feature>
<evidence type="ECO:0000256" key="2">
    <source>
        <dbReference type="SAM" id="SignalP"/>
    </source>
</evidence>
<keyword evidence="2" id="KW-0732">Signal</keyword>
<dbReference type="Proteomes" id="UP000051249">
    <property type="component" value="Unassembled WGS sequence"/>
</dbReference>
<dbReference type="OrthoDB" id="2249789at2"/>
<keyword evidence="4" id="KW-1185">Reference proteome</keyword>
<keyword evidence="1" id="KW-0472">Membrane</keyword>
<feature type="chain" id="PRO_5039515625" evidence="2">
    <location>
        <begin position="22"/>
        <end position="153"/>
    </location>
</feature>
<keyword evidence="1" id="KW-1133">Transmembrane helix</keyword>
<reference evidence="3 4" key="1">
    <citation type="journal article" date="2015" name="Genome Announc.">
        <title>Expanding the biotechnology potential of lactobacilli through comparative genomics of 213 strains and associated genera.</title>
        <authorList>
            <person name="Sun Z."/>
            <person name="Harris H.M."/>
            <person name="McCann A."/>
            <person name="Guo C."/>
            <person name="Argimon S."/>
            <person name="Zhang W."/>
            <person name="Yang X."/>
            <person name="Jeffery I.B."/>
            <person name="Cooney J.C."/>
            <person name="Kagawa T.F."/>
            <person name="Liu W."/>
            <person name="Song Y."/>
            <person name="Salvetti E."/>
            <person name="Wrobel A."/>
            <person name="Rasinkangas P."/>
            <person name="Parkhill J."/>
            <person name="Rea M.C."/>
            <person name="O'Sullivan O."/>
            <person name="Ritari J."/>
            <person name="Douillard F.P."/>
            <person name="Paul Ross R."/>
            <person name="Yang R."/>
            <person name="Briner A.E."/>
            <person name="Felis G.E."/>
            <person name="de Vos W.M."/>
            <person name="Barrangou R."/>
            <person name="Klaenhammer T.R."/>
            <person name="Caufield P.W."/>
            <person name="Cui Y."/>
            <person name="Zhang H."/>
            <person name="O'Toole P.W."/>
        </authorList>
    </citation>
    <scope>NUCLEOTIDE SEQUENCE [LARGE SCALE GENOMIC DNA]</scope>
    <source>
        <strain evidence="3 4">DSM 23026</strain>
    </source>
</reference>
<gene>
    <name evidence="3" type="ORF">IV88_GL001575</name>
</gene>
<proteinExistence type="predicted"/>
<evidence type="ECO:0000313" key="4">
    <source>
        <dbReference type="Proteomes" id="UP000051249"/>
    </source>
</evidence>
<feature type="transmembrane region" description="Helical" evidence="1">
    <location>
        <begin position="59"/>
        <end position="76"/>
    </location>
</feature>
<name>A0A0R2N4V9_9LACO</name>
<keyword evidence="1" id="KW-0812">Transmembrane</keyword>
<protein>
    <submittedName>
        <fullName evidence="3">Uncharacterized protein</fullName>
    </submittedName>
</protein>
<organism evidence="3 4">
    <name type="scientific">Pediococcus argentinicus</name>
    <dbReference type="NCBI Taxonomy" id="480391"/>
    <lineage>
        <taxon>Bacteria</taxon>
        <taxon>Bacillati</taxon>
        <taxon>Bacillota</taxon>
        <taxon>Bacilli</taxon>
        <taxon>Lactobacillales</taxon>
        <taxon>Lactobacillaceae</taxon>
        <taxon>Pediococcus</taxon>
    </lineage>
</organism>
<dbReference type="AlphaFoldDB" id="A0A0R2N4V9"/>
<evidence type="ECO:0000313" key="3">
    <source>
        <dbReference type="EMBL" id="KRO20628.1"/>
    </source>
</evidence>
<comment type="caution">
    <text evidence="3">The sequence shown here is derived from an EMBL/GenBank/DDBJ whole genome shotgun (WGS) entry which is preliminary data.</text>
</comment>
<accession>A0A0R2N4V9</accession>
<dbReference type="PATRIC" id="fig|480391.4.peg.1601"/>
<dbReference type="RefSeq" id="WP_057800527.1">
    <property type="nucleotide sequence ID" value="NZ_BJZZ01000069.1"/>
</dbReference>
<feature type="transmembrane region" description="Helical" evidence="1">
    <location>
        <begin position="83"/>
        <end position="101"/>
    </location>
</feature>
<evidence type="ECO:0000256" key="1">
    <source>
        <dbReference type="SAM" id="Phobius"/>
    </source>
</evidence>
<dbReference type="EMBL" id="JQCQ01000060">
    <property type="protein sequence ID" value="KRO20628.1"/>
    <property type="molecule type" value="Genomic_DNA"/>
</dbReference>
<sequence>MFNFSLSLLFFWMKGSASVTADQVKVQFSNLLFGFIPTGKNDNSAPLNDVSDVKVSSKVAAWPLTIGLILIALGIWGFTARSIILGIIGLIVGILIGLTAFQSTLSFVKTGPDVLIAVPFYEKSTLEQIKALIEKLQEESRPKTDASQVLEDL</sequence>